<dbReference type="Gene3D" id="3.40.50.620">
    <property type="entry name" value="HUPs"/>
    <property type="match status" value="1"/>
</dbReference>
<keyword evidence="5" id="KW-0285">Flavoprotein</keyword>
<dbReference type="GO" id="GO:0003677">
    <property type="term" value="F:DNA binding"/>
    <property type="evidence" value="ECO:0007669"/>
    <property type="project" value="UniProtKB-KW"/>
</dbReference>
<keyword evidence="9" id="KW-0234">DNA repair</keyword>
<keyword evidence="8" id="KW-0238">DNA-binding</keyword>
<evidence type="ECO:0000256" key="11">
    <source>
        <dbReference type="ARBA" id="ARBA00031671"/>
    </source>
</evidence>
<organism evidence="14 15">
    <name type="scientific">Bathycoccus prasinos</name>
    <dbReference type="NCBI Taxonomy" id="41875"/>
    <lineage>
        <taxon>Eukaryota</taxon>
        <taxon>Viridiplantae</taxon>
        <taxon>Chlorophyta</taxon>
        <taxon>Mamiellophyceae</taxon>
        <taxon>Mamiellales</taxon>
        <taxon>Bathycoccaceae</taxon>
        <taxon>Bathycoccus</taxon>
    </lineage>
</organism>
<dbReference type="PROSITE" id="PS51645">
    <property type="entry name" value="PHR_CRY_ALPHA_BETA"/>
    <property type="match status" value="1"/>
</dbReference>
<dbReference type="InterPro" id="IPR052219">
    <property type="entry name" value="Photolyase_Class-2"/>
</dbReference>
<dbReference type="GeneID" id="19016835"/>
<evidence type="ECO:0000256" key="1">
    <source>
        <dbReference type="ARBA" id="ARBA00001974"/>
    </source>
</evidence>
<dbReference type="KEGG" id="bpg:Bathy03g02980"/>
<evidence type="ECO:0000256" key="12">
    <source>
        <dbReference type="ARBA" id="ARBA00033999"/>
    </source>
</evidence>
<keyword evidence="10" id="KW-0456">Lyase</keyword>
<evidence type="ECO:0000256" key="10">
    <source>
        <dbReference type="ARBA" id="ARBA00023239"/>
    </source>
</evidence>
<dbReference type="eggNOG" id="KOG0133">
    <property type="taxonomic scope" value="Eukaryota"/>
</dbReference>
<dbReference type="Proteomes" id="UP000198341">
    <property type="component" value="Chromosome 3"/>
</dbReference>
<dbReference type="EC" id="4.1.99.3" evidence="3"/>
<keyword evidence="15" id="KW-1185">Reference proteome</keyword>
<reference evidence="14 15" key="1">
    <citation type="submission" date="2011-10" db="EMBL/GenBank/DDBJ databases">
        <authorList>
            <person name="Genoscope - CEA"/>
        </authorList>
    </citation>
    <scope>NUCLEOTIDE SEQUENCE [LARGE SCALE GENOMIC DNA]</scope>
    <source>
        <strain evidence="14 15">RCC 1105</strain>
    </source>
</reference>
<dbReference type="OrthoDB" id="496749at2759"/>
<dbReference type="Pfam" id="PF00875">
    <property type="entry name" value="DNA_photolyase"/>
    <property type="match status" value="1"/>
</dbReference>
<feature type="domain" description="Photolyase/cryptochrome alpha/beta" evidence="13">
    <location>
        <begin position="63"/>
        <end position="203"/>
    </location>
</feature>
<evidence type="ECO:0000259" key="13">
    <source>
        <dbReference type="PROSITE" id="PS51645"/>
    </source>
</evidence>
<dbReference type="GO" id="GO:0000719">
    <property type="term" value="P:photoreactive repair"/>
    <property type="evidence" value="ECO:0007669"/>
    <property type="project" value="TreeGrafter"/>
</dbReference>
<dbReference type="SUPFAM" id="SSF52425">
    <property type="entry name" value="Cryptochrome/photolyase, N-terminal domain"/>
    <property type="match status" value="1"/>
</dbReference>
<evidence type="ECO:0000256" key="9">
    <source>
        <dbReference type="ARBA" id="ARBA00023204"/>
    </source>
</evidence>
<dbReference type="GO" id="GO:0003904">
    <property type="term" value="F:deoxyribodipyrimidine photo-lyase activity"/>
    <property type="evidence" value="ECO:0007669"/>
    <property type="project" value="UniProtKB-EC"/>
</dbReference>
<evidence type="ECO:0000256" key="8">
    <source>
        <dbReference type="ARBA" id="ARBA00023125"/>
    </source>
</evidence>
<dbReference type="Gene3D" id="1.10.579.10">
    <property type="entry name" value="DNA Cyclobutane Dipyrimidine Photolyase, subunit A, domain 3"/>
    <property type="match status" value="1"/>
</dbReference>
<dbReference type="EMBL" id="FO082276">
    <property type="protein sequence ID" value="CCO15691.1"/>
    <property type="molecule type" value="Genomic_DNA"/>
</dbReference>
<evidence type="ECO:0000313" key="14">
    <source>
        <dbReference type="EMBL" id="CCO15691.1"/>
    </source>
</evidence>
<accession>K8ECJ1</accession>
<evidence type="ECO:0000256" key="7">
    <source>
        <dbReference type="ARBA" id="ARBA00022827"/>
    </source>
</evidence>
<dbReference type="InterPro" id="IPR036134">
    <property type="entry name" value="Crypto/Photolyase_FAD-like_sf"/>
</dbReference>
<dbReference type="SUPFAM" id="SSF48173">
    <property type="entry name" value="Cryptochrome/photolyase FAD-binding domain"/>
    <property type="match status" value="1"/>
</dbReference>
<evidence type="ECO:0000313" key="15">
    <source>
        <dbReference type="Proteomes" id="UP000198341"/>
    </source>
</evidence>
<gene>
    <name evidence="14" type="ORF">Bathy03g02980</name>
</gene>
<evidence type="ECO:0000256" key="3">
    <source>
        <dbReference type="ARBA" id="ARBA00013149"/>
    </source>
</evidence>
<name>K8ECJ1_9CHLO</name>
<proteinExistence type="inferred from homology"/>
<protein>
    <recommendedName>
        <fullName evidence="4">Deoxyribodipyrimidine photo-lyase</fullName>
        <ecNumber evidence="3">4.1.99.3</ecNumber>
    </recommendedName>
    <alternativeName>
        <fullName evidence="11">DNA photolyase</fullName>
    </alternativeName>
</protein>
<dbReference type="InterPro" id="IPR014729">
    <property type="entry name" value="Rossmann-like_a/b/a_fold"/>
</dbReference>
<dbReference type="FunFam" id="1.10.579.10:FF:000002">
    <property type="entry name" value="Deoxyribodipyrimidine photolyase"/>
    <property type="match status" value="1"/>
</dbReference>
<dbReference type="RefSeq" id="XP_007514254.1">
    <property type="nucleotide sequence ID" value="XM_007514192.1"/>
</dbReference>
<dbReference type="STRING" id="41875.K8ECJ1"/>
<dbReference type="Gene3D" id="1.25.40.80">
    <property type="match status" value="1"/>
</dbReference>
<evidence type="ECO:0000256" key="6">
    <source>
        <dbReference type="ARBA" id="ARBA00022763"/>
    </source>
</evidence>
<keyword evidence="7" id="KW-0274">FAD</keyword>
<dbReference type="PANTHER" id="PTHR10211:SF0">
    <property type="entry name" value="DEOXYRIBODIPYRIMIDINE PHOTO-LYASE"/>
    <property type="match status" value="1"/>
</dbReference>
<comment type="similarity">
    <text evidence="2">Belongs to the DNA photolyase class-2 family.</text>
</comment>
<dbReference type="AlphaFoldDB" id="K8ECJ1"/>
<keyword evidence="6" id="KW-0227">DNA damage</keyword>
<comment type="cofactor">
    <cofactor evidence="1">
        <name>FAD</name>
        <dbReference type="ChEBI" id="CHEBI:57692"/>
    </cofactor>
</comment>
<dbReference type="InterPro" id="IPR036155">
    <property type="entry name" value="Crypto/Photolyase_N_sf"/>
</dbReference>
<comment type="catalytic activity">
    <reaction evidence="12">
        <text>cyclobutadipyrimidine (in DNA) = 2 pyrimidine residues (in DNA).</text>
        <dbReference type="EC" id="4.1.99.3"/>
    </reaction>
</comment>
<dbReference type="InterPro" id="IPR006050">
    <property type="entry name" value="DNA_photolyase_N"/>
</dbReference>
<evidence type="ECO:0000256" key="5">
    <source>
        <dbReference type="ARBA" id="ARBA00022630"/>
    </source>
</evidence>
<sequence length="579" mass="66644">MSSEEERVILTPELKARIERNKREALERLKANEKKLSQRARVHGDRIRRVNGEDAKNNVANGQYVLYWMQSSQRARYNEALEVAVERANAHKKPVVVAFALTCDYEDANERHYNFMVKGLLDVKEGLSRRNVPFFLVTKKKKRKEEKEDASGIPEAILSLSKNAIEIITDCGYLRVLRIWRETLARKVSIPITEVETDVVVPVFAHLSSRPKLDVSAASFRAFALPKSFEHTENVPDLEEIVPLWNAEDVKKARMSVMDVLDDRFAFVIDGRIASSSSSSTPSTSAKQTADDILSVLKTEFGLKETPHIPKCDKYHIGGEIEAMLKLDAFLDSVVLRKYGELRNDCSLGLQSHLAPYIHYGQISVLHVAKRARRFANAHKTDEKIQKSVEVFLDELIIRRELGIQFVVKKRETYDTFDALPIWCINTLEKHKDERETRYTYEELEKGQTDDPLWNAAQNELRISGKTHNYTRMYWGKKVVEWFRDSREAWTVLMRLNDTYSLDGRDPNSYTGVGWVFGLNDRSFPEAPIMGEVRRMSMSGCKKKFGKAIDAYIDRWNGQREKGGRQVSIANMFKKQKTR</sequence>
<evidence type="ECO:0000256" key="2">
    <source>
        <dbReference type="ARBA" id="ARBA00006409"/>
    </source>
</evidence>
<dbReference type="PANTHER" id="PTHR10211">
    <property type="entry name" value="DEOXYRIBODIPYRIMIDINE PHOTOLYASE"/>
    <property type="match status" value="1"/>
</dbReference>
<evidence type="ECO:0000256" key="4">
    <source>
        <dbReference type="ARBA" id="ARBA00014046"/>
    </source>
</evidence>